<keyword evidence="3" id="KW-1185">Reference proteome</keyword>
<sequence>MTERGMEPSGSHGSALSNDHLNNDNPLASNRSRSRSSWSSSWERYLACIAITSLCLIQFGTSVKYLTTTTADTLYSQIMNLTSVQSETITTGDDKYEELFLEWNKTEQHTNQILLEKSKTIIPEWMAKYVTWHQEQRSIMISNYTATNDMKFMVIRCIENQKCGGLSDRMKPLPFYLMVANLTQRVLLFHWTKPSQLGNFLIPPDDGIDWRIEGTPVTLEEVRNNTNYINGHASSLSEEVRMLAGNVDGGDRSYLSTCKVLNVHLDGGQQVVHAETLFNRWRKERGQSLPSWDGGGYLGWNPAVSITQREMLEDVWRLLFQPSPGVQREIFDQMRELDILGGTFNAVQVRAKDPRLIPSDTIQESTKLDMLENYNITPKLHLYFEHRYNNAIACLQEISNETELPIYLASDSKFGKSYYEHSTPTIRVPTFNKGDPLHIDSDRYQGRDPQDFYQAFVDIYIMQKASCYSHSSGFGLLPLRLNNNLTECEMTHTNRECQGNSSFPDEMSPTPPNFAGT</sequence>
<dbReference type="EMBL" id="JATAAI010000005">
    <property type="protein sequence ID" value="KAK1745809.1"/>
    <property type="molecule type" value="Genomic_DNA"/>
</dbReference>
<name>A0AAD8YFV3_9STRA</name>
<gene>
    <name evidence="2" type="ORF">QTG54_003733</name>
</gene>
<evidence type="ECO:0000313" key="2">
    <source>
        <dbReference type="EMBL" id="KAK1745809.1"/>
    </source>
</evidence>
<accession>A0AAD8YFV3</accession>
<reference evidence="2" key="1">
    <citation type="submission" date="2023-06" db="EMBL/GenBank/DDBJ databases">
        <title>Survivors Of The Sea: Transcriptome response of Skeletonema marinoi to long-term dormancy.</title>
        <authorList>
            <person name="Pinder M.I.M."/>
            <person name="Kourtchenko O."/>
            <person name="Robertson E.K."/>
            <person name="Larsson T."/>
            <person name="Maumus F."/>
            <person name="Osuna-Cruz C.M."/>
            <person name="Vancaester E."/>
            <person name="Stenow R."/>
            <person name="Vandepoele K."/>
            <person name="Ploug H."/>
            <person name="Bruchert V."/>
            <person name="Godhe A."/>
            <person name="Topel M."/>
        </authorList>
    </citation>
    <scope>NUCLEOTIDE SEQUENCE</scope>
    <source>
        <strain evidence="2">R05AC</strain>
    </source>
</reference>
<protein>
    <submittedName>
        <fullName evidence="2">Uncharacterized protein</fullName>
    </submittedName>
</protein>
<feature type="region of interest" description="Disordered" evidence="1">
    <location>
        <begin position="1"/>
        <end position="34"/>
    </location>
</feature>
<evidence type="ECO:0000256" key="1">
    <source>
        <dbReference type="SAM" id="MobiDB-lite"/>
    </source>
</evidence>
<comment type="caution">
    <text evidence="2">The sequence shown here is derived from an EMBL/GenBank/DDBJ whole genome shotgun (WGS) entry which is preliminary data.</text>
</comment>
<feature type="region of interest" description="Disordered" evidence="1">
    <location>
        <begin position="496"/>
        <end position="517"/>
    </location>
</feature>
<dbReference type="AlphaFoldDB" id="A0AAD8YFV3"/>
<dbReference type="Proteomes" id="UP001224775">
    <property type="component" value="Unassembled WGS sequence"/>
</dbReference>
<organism evidence="2 3">
    <name type="scientific">Skeletonema marinoi</name>
    <dbReference type="NCBI Taxonomy" id="267567"/>
    <lineage>
        <taxon>Eukaryota</taxon>
        <taxon>Sar</taxon>
        <taxon>Stramenopiles</taxon>
        <taxon>Ochrophyta</taxon>
        <taxon>Bacillariophyta</taxon>
        <taxon>Coscinodiscophyceae</taxon>
        <taxon>Thalassiosirophycidae</taxon>
        <taxon>Thalassiosirales</taxon>
        <taxon>Skeletonemataceae</taxon>
        <taxon>Skeletonema</taxon>
        <taxon>Skeletonema marinoi-dohrnii complex</taxon>
    </lineage>
</organism>
<evidence type="ECO:0000313" key="3">
    <source>
        <dbReference type="Proteomes" id="UP001224775"/>
    </source>
</evidence>
<feature type="compositionally biased region" description="Polar residues" evidence="1">
    <location>
        <begin position="11"/>
        <end position="28"/>
    </location>
</feature>
<proteinExistence type="predicted"/>